<dbReference type="Proteomes" id="UP000199408">
    <property type="component" value="Unassembled WGS sequence"/>
</dbReference>
<keyword evidence="4" id="KW-1185">Reference proteome</keyword>
<evidence type="ECO:0000313" key="3">
    <source>
        <dbReference type="EMBL" id="SCG59924.1"/>
    </source>
</evidence>
<reference evidence="4" key="1">
    <citation type="submission" date="2016-06" db="EMBL/GenBank/DDBJ databases">
        <authorList>
            <person name="Varghese N."/>
        </authorList>
    </citation>
    <scope>NUCLEOTIDE SEQUENCE [LARGE SCALE GENOMIC DNA]</scope>
    <source>
        <strain evidence="4">DSM 43171</strain>
    </source>
</reference>
<sequence length="381" mass="41049">MLIAIGGYVGVAAKYPNDGPIANINQHVAKADIDPRRANDYYVLAYLWSQTGTLLLQRTVTGTVQAGISLGDLRAFALPLPDRRIQDYIGAKVELAERCRAVAMQCESKSSDLLRDGLGQSTDDILTTLPADGILPTGAFTTRVDADLLRNRLDPSGYHPTLIALQAWASTKKDLFTPLRKLVTAETSKRSRVGKNCSFFVSVLHLNDRGFLDEDAARAYRPESGGREARSMDVLVSCINPAANRIGVCDFGSEAGGCSPEFSILRARNGVDPNYVAFALRTELCRTQLLHLGRGTSSSRRRVDESELLDVLVPTVECASAIAKTVRRGHVLSAASVRLINEAKADVEALIDGTLDEQAILAGTLKAPTANDIPELAEDGA</sequence>
<dbReference type="GO" id="GO:0009307">
    <property type="term" value="P:DNA restriction-modification system"/>
    <property type="evidence" value="ECO:0007669"/>
    <property type="project" value="UniProtKB-KW"/>
</dbReference>
<protein>
    <recommendedName>
        <fullName evidence="5">Type I restriction enzyme, S subunit</fullName>
    </recommendedName>
</protein>
<evidence type="ECO:0000256" key="1">
    <source>
        <dbReference type="ARBA" id="ARBA00022747"/>
    </source>
</evidence>
<name>A0A1C5INN6_9ACTN</name>
<dbReference type="STRING" id="47864.GA0070560_11472"/>
<dbReference type="Gene3D" id="3.90.220.20">
    <property type="entry name" value="DNA methylase specificity domains"/>
    <property type="match status" value="3"/>
</dbReference>
<keyword evidence="1" id="KW-0680">Restriction system</keyword>
<proteinExistence type="predicted"/>
<gene>
    <name evidence="3" type="ORF">GA0070560_11472</name>
</gene>
<dbReference type="SUPFAM" id="SSF116734">
    <property type="entry name" value="DNA methylase specificity domain"/>
    <property type="match status" value="2"/>
</dbReference>
<dbReference type="AlphaFoldDB" id="A0A1C5INN6"/>
<dbReference type="EMBL" id="FMDN01000014">
    <property type="protein sequence ID" value="SCG59924.1"/>
    <property type="molecule type" value="Genomic_DNA"/>
</dbReference>
<dbReference type="GO" id="GO:0003677">
    <property type="term" value="F:DNA binding"/>
    <property type="evidence" value="ECO:0007669"/>
    <property type="project" value="UniProtKB-KW"/>
</dbReference>
<accession>A0A1C5INN6</accession>
<evidence type="ECO:0008006" key="5">
    <source>
        <dbReference type="Google" id="ProtNLM"/>
    </source>
</evidence>
<keyword evidence="2" id="KW-0238">DNA-binding</keyword>
<dbReference type="InterPro" id="IPR044946">
    <property type="entry name" value="Restrct_endonuc_typeI_TRD_sf"/>
</dbReference>
<evidence type="ECO:0000313" key="4">
    <source>
        <dbReference type="Proteomes" id="UP000199408"/>
    </source>
</evidence>
<organism evidence="3 4">
    <name type="scientific">Micromonospora halophytica</name>
    <dbReference type="NCBI Taxonomy" id="47864"/>
    <lineage>
        <taxon>Bacteria</taxon>
        <taxon>Bacillati</taxon>
        <taxon>Actinomycetota</taxon>
        <taxon>Actinomycetes</taxon>
        <taxon>Micromonosporales</taxon>
        <taxon>Micromonosporaceae</taxon>
        <taxon>Micromonospora</taxon>
    </lineage>
</organism>
<evidence type="ECO:0000256" key="2">
    <source>
        <dbReference type="ARBA" id="ARBA00023125"/>
    </source>
</evidence>